<evidence type="ECO:0000313" key="3">
    <source>
        <dbReference type="Proteomes" id="UP000299102"/>
    </source>
</evidence>
<evidence type="ECO:0000256" key="1">
    <source>
        <dbReference type="SAM" id="MobiDB-lite"/>
    </source>
</evidence>
<keyword evidence="3" id="KW-1185">Reference proteome</keyword>
<feature type="region of interest" description="Disordered" evidence="1">
    <location>
        <begin position="32"/>
        <end position="90"/>
    </location>
</feature>
<dbReference type="AlphaFoldDB" id="A0A4C1XZU0"/>
<name>A0A4C1XZU0_EUMVA</name>
<evidence type="ECO:0000313" key="2">
    <source>
        <dbReference type="EMBL" id="GBP67829.1"/>
    </source>
</evidence>
<dbReference type="EMBL" id="BGZK01000993">
    <property type="protein sequence ID" value="GBP67829.1"/>
    <property type="molecule type" value="Genomic_DNA"/>
</dbReference>
<gene>
    <name evidence="2" type="ORF">EVAR_88881_1</name>
</gene>
<protein>
    <submittedName>
        <fullName evidence="2">Uncharacterized protein</fullName>
    </submittedName>
</protein>
<accession>A0A4C1XZU0</accession>
<reference evidence="2 3" key="1">
    <citation type="journal article" date="2019" name="Commun. Biol.">
        <title>The bagworm genome reveals a unique fibroin gene that provides high tensile strength.</title>
        <authorList>
            <person name="Kono N."/>
            <person name="Nakamura H."/>
            <person name="Ohtoshi R."/>
            <person name="Tomita M."/>
            <person name="Numata K."/>
            <person name="Arakawa K."/>
        </authorList>
    </citation>
    <scope>NUCLEOTIDE SEQUENCE [LARGE SCALE GENOMIC DNA]</scope>
</reference>
<organism evidence="2 3">
    <name type="scientific">Eumeta variegata</name>
    <name type="common">Bagworm moth</name>
    <name type="synonym">Eumeta japonica</name>
    <dbReference type="NCBI Taxonomy" id="151549"/>
    <lineage>
        <taxon>Eukaryota</taxon>
        <taxon>Metazoa</taxon>
        <taxon>Ecdysozoa</taxon>
        <taxon>Arthropoda</taxon>
        <taxon>Hexapoda</taxon>
        <taxon>Insecta</taxon>
        <taxon>Pterygota</taxon>
        <taxon>Neoptera</taxon>
        <taxon>Endopterygota</taxon>
        <taxon>Lepidoptera</taxon>
        <taxon>Glossata</taxon>
        <taxon>Ditrysia</taxon>
        <taxon>Tineoidea</taxon>
        <taxon>Psychidae</taxon>
        <taxon>Oiketicinae</taxon>
        <taxon>Eumeta</taxon>
    </lineage>
</organism>
<sequence>MGAYNLKGVTSALPASWERTGYLMEEGRVDEKGRGGITYPAQSYPMPTPYPPHAPMEHPSAPGYNAPPPTYEQATDATAKQPPYNPYAPS</sequence>
<proteinExistence type="predicted"/>
<comment type="caution">
    <text evidence="2">The sequence shown here is derived from an EMBL/GenBank/DDBJ whole genome shotgun (WGS) entry which is preliminary data.</text>
</comment>
<dbReference type="Proteomes" id="UP000299102">
    <property type="component" value="Unassembled WGS sequence"/>
</dbReference>